<evidence type="ECO:0000256" key="4">
    <source>
        <dbReference type="ARBA" id="ARBA00024667"/>
    </source>
</evidence>
<dbReference type="Pfam" id="PF01920">
    <property type="entry name" value="Prefoldin_2"/>
    <property type="match status" value="1"/>
</dbReference>
<comment type="similarity">
    <text evidence="1">Belongs to the prefoldin subunit beta family.</text>
</comment>
<dbReference type="GO" id="GO:0051082">
    <property type="term" value="F:unfolded protein binding"/>
    <property type="evidence" value="ECO:0007669"/>
    <property type="project" value="InterPro"/>
</dbReference>
<dbReference type="EMBL" id="CAACVG010014480">
    <property type="protein sequence ID" value="VEN63270.1"/>
    <property type="molecule type" value="Genomic_DNA"/>
</dbReference>
<dbReference type="Gene3D" id="1.10.287.370">
    <property type="match status" value="1"/>
</dbReference>
<keyword evidence="3" id="KW-0143">Chaperone</keyword>
<dbReference type="GO" id="GO:0006457">
    <property type="term" value="P:protein folding"/>
    <property type="evidence" value="ECO:0007669"/>
    <property type="project" value="InterPro"/>
</dbReference>
<reference evidence="6 7" key="1">
    <citation type="submission" date="2019-01" db="EMBL/GenBank/DDBJ databases">
        <authorList>
            <person name="Sayadi A."/>
        </authorList>
    </citation>
    <scope>NUCLEOTIDE SEQUENCE [LARGE SCALE GENOMIC DNA]</scope>
</reference>
<dbReference type="FunFam" id="1.10.287.370:FF:000002">
    <property type="entry name" value="Prefoldin subunit 2"/>
    <property type="match status" value="1"/>
</dbReference>
<evidence type="ECO:0000313" key="7">
    <source>
        <dbReference type="Proteomes" id="UP000410492"/>
    </source>
</evidence>
<gene>
    <name evidence="6" type="ORF">CALMAC_LOCUS20139</name>
</gene>
<dbReference type="InterPro" id="IPR002777">
    <property type="entry name" value="PFD_beta-like"/>
</dbReference>
<dbReference type="SUPFAM" id="SSF46579">
    <property type="entry name" value="Prefoldin"/>
    <property type="match status" value="1"/>
</dbReference>
<dbReference type="InterPro" id="IPR027235">
    <property type="entry name" value="PFD2"/>
</dbReference>
<evidence type="ECO:0008006" key="8">
    <source>
        <dbReference type="Google" id="ProtNLM"/>
    </source>
</evidence>
<dbReference type="AlphaFoldDB" id="A0A653DU50"/>
<dbReference type="Proteomes" id="UP000410492">
    <property type="component" value="Unassembled WGS sequence"/>
</dbReference>
<sequence length="137" mass="15324">MSSNSKKKAEILNGFQALRQEQRALTSKLSEVETDVNEHKMVIDTLKNVNEDRRCFRLVGGILIEQKVKDVLPGLMTNHAKLTEVIGKLNEQVIKKGQEINEYREKHNINIVGLDNPKPEEAPAAAPSEPRGNVLVS</sequence>
<feature type="region of interest" description="Disordered" evidence="5">
    <location>
        <begin position="114"/>
        <end position="137"/>
    </location>
</feature>
<dbReference type="InterPro" id="IPR009053">
    <property type="entry name" value="Prefoldin"/>
</dbReference>
<dbReference type="OrthoDB" id="29646at2759"/>
<comment type="function">
    <text evidence="4">Binds specifically to cytosolic chaperonin (c-CPN) and transfers target proteins to it. Binds to nascent polypeptide chain and promotes folding in an environment in which there are many competing pathways for nonnative proteins.</text>
</comment>
<organism evidence="6 7">
    <name type="scientific">Callosobruchus maculatus</name>
    <name type="common">Southern cowpea weevil</name>
    <name type="synonym">Pulse bruchid</name>
    <dbReference type="NCBI Taxonomy" id="64391"/>
    <lineage>
        <taxon>Eukaryota</taxon>
        <taxon>Metazoa</taxon>
        <taxon>Ecdysozoa</taxon>
        <taxon>Arthropoda</taxon>
        <taxon>Hexapoda</taxon>
        <taxon>Insecta</taxon>
        <taxon>Pterygota</taxon>
        <taxon>Neoptera</taxon>
        <taxon>Endopterygota</taxon>
        <taxon>Coleoptera</taxon>
        <taxon>Polyphaga</taxon>
        <taxon>Cucujiformia</taxon>
        <taxon>Chrysomeloidea</taxon>
        <taxon>Chrysomelidae</taxon>
        <taxon>Bruchinae</taxon>
        <taxon>Bruchini</taxon>
        <taxon>Callosobruchus</taxon>
    </lineage>
</organism>
<protein>
    <recommendedName>
        <fullName evidence="8">Prefoldin subunit 2</fullName>
    </recommendedName>
</protein>
<comment type="subunit">
    <text evidence="2">Heterohexamer of two PFD-alpha type and four PFD-beta type subunits.</text>
</comment>
<evidence type="ECO:0000256" key="5">
    <source>
        <dbReference type="SAM" id="MobiDB-lite"/>
    </source>
</evidence>
<name>A0A653DU50_CALMS</name>
<evidence type="ECO:0000256" key="2">
    <source>
        <dbReference type="ARBA" id="ARBA00011695"/>
    </source>
</evidence>
<dbReference type="GO" id="GO:0016272">
    <property type="term" value="C:prefoldin complex"/>
    <property type="evidence" value="ECO:0007669"/>
    <property type="project" value="InterPro"/>
</dbReference>
<evidence type="ECO:0000256" key="3">
    <source>
        <dbReference type="ARBA" id="ARBA00023186"/>
    </source>
</evidence>
<evidence type="ECO:0000256" key="1">
    <source>
        <dbReference type="ARBA" id="ARBA00008045"/>
    </source>
</evidence>
<dbReference type="CDD" id="cd23163">
    <property type="entry name" value="Prefoldin_2"/>
    <property type="match status" value="1"/>
</dbReference>
<evidence type="ECO:0000313" key="6">
    <source>
        <dbReference type="EMBL" id="VEN63270.1"/>
    </source>
</evidence>
<proteinExistence type="inferred from homology"/>
<dbReference type="PANTHER" id="PTHR13303">
    <property type="entry name" value="PREFOLDIN SUBUNIT 2"/>
    <property type="match status" value="1"/>
</dbReference>
<accession>A0A653DU50</accession>
<keyword evidence="7" id="KW-1185">Reference proteome</keyword>